<organism evidence="1 2">
    <name type="scientific">Nocardioides yefusunii</name>
    <dbReference type="NCBI Taxonomy" id="2500546"/>
    <lineage>
        <taxon>Bacteria</taxon>
        <taxon>Bacillati</taxon>
        <taxon>Actinomycetota</taxon>
        <taxon>Actinomycetes</taxon>
        <taxon>Propionibacteriales</taxon>
        <taxon>Nocardioidaceae</taxon>
        <taxon>Nocardioides</taxon>
    </lineage>
</organism>
<protein>
    <submittedName>
        <fullName evidence="1">Uncharacterized protein</fullName>
    </submittedName>
</protein>
<name>A0ABW1QV14_9ACTN</name>
<dbReference type="Proteomes" id="UP001596098">
    <property type="component" value="Unassembled WGS sequence"/>
</dbReference>
<evidence type="ECO:0000313" key="2">
    <source>
        <dbReference type="Proteomes" id="UP001596098"/>
    </source>
</evidence>
<comment type="caution">
    <text evidence="1">The sequence shown here is derived from an EMBL/GenBank/DDBJ whole genome shotgun (WGS) entry which is preliminary data.</text>
</comment>
<keyword evidence="2" id="KW-1185">Reference proteome</keyword>
<reference evidence="2" key="1">
    <citation type="journal article" date="2019" name="Int. J. Syst. Evol. Microbiol.">
        <title>The Global Catalogue of Microorganisms (GCM) 10K type strain sequencing project: providing services to taxonomists for standard genome sequencing and annotation.</title>
        <authorList>
            <consortium name="The Broad Institute Genomics Platform"/>
            <consortium name="The Broad Institute Genome Sequencing Center for Infectious Disease"/>
            <person name="Wu L."/>
            <person name="Ma J."/>
        </authorList>
    </citation>
    <scope>NUCLEOTIDE SEQUENCE [LARGE SCALE GENOMIC DNA]</scope>
    <source>
        <strain evidence="2">DFY28</strain>
    </source>
</reference>
<evidence type="ECO:0000313" key="1">
    <source>
        <dbReference type="EMBL" id="MFC6152429.1"/>
    </source>
</evidence>
<dbReference type="EMBL" id="JBHSQI010000001">
    <property type="protein sequence ID" value="MFC6152429.1"/>
    <property type="molecule type" value="Genomic_DNA"/>
</dbReference>
<gene>
    <name evidence="1" type="ORF">ACFPWU_01955</name>
</gene>
<proteinExistence type="predicted"/>
<accession>A0ABW1QV14</accession>
<dbReference type="RefSeq" id="WP_164878758.1">
    <property type="nucleotide sequence ID" value="NZ_CP034929.1"/>
</dbReference>
<sequence length="46" mass="4729">MTQAPEPLLDGLKQLQASAIEFLETVAPLFSPSEVPAGATTSGADE</sequence>